<evidence type="ECO:0000256" key="1">
    <source>
        <dbReference type="ARBA" id="ARBA00022603"/>
    </source>
</evidence>
<dbReference type="PROSITE" id="PS01231">
    <property type="entry name" value="TRMA_2"/>
    <property type="match status" value="1"/>
</dbReference>
<feature type="active site" description="Nucleophile" evidence="4">
    <location>
        <position position="408"/>
    </location>
</feature>
<dbReference type="Gene3D" id="2.40.50.1070">
    <property type="match status" value="1"/>
</dbReference>
<gene>
    <name evidence="7" type="primary">rlmCD_2</name>
    <name evidence="7" type="ORF">NCTC12278_01204</name>
</gene>
<feature type="binding site" evidence="4">
    <location>
        <position position="381"/>
    </location>
    <ligand>
        <name>S-adenosyl-L-methionine</name>
        <dbReference type="ChEBI" id="CHEBI:59789"/>
    </ligand>
</feature>
<dbReference type="GO" id="GO:0070041">
    <property type="term" value="F:rRNA (uridine-C5-)-methyltransferase activity"/>
    <property type="evidence" value="ECO:0007669"/>
    <property type="project" value="TreeGrafter"/>
</dbReference>
<dbReference type="InterPro" id="IPR030391">
    <property type="entry name" value="MeTrfase_TrmA_CS"/>
</dbReference>
<evidence type="ECO:0000256" key="2">
    <source>
        <dbReference type="ARBA" id="ARBA00022679"/>
    </source>
</evidence>
<dbReference type="CDD" id="cd02440">
    <property type="entry name" value="AdoMet_MTases"/>
    <property type="match status" value="1"/>
</dbReference>
<feature type="domain" description="TRAM" evidence="6">
    <location>
        <begin position="1"/>
        <end position="59"/>
    </location>
</feature>
<dbReference type="EMBL" id="LS483343">
    <property type="protein sequence ID" value="SQF40632.1"/>
    <property type="molecule type" value="Genomic_DNA"/>
</dbReference>
<evidence type="ECO:0000313" key="7">
    <source>
        <dbReference type="EMBL" id="SQF40632.1"/>
    </source>
</evidence>
<dbReference type="AlphaFoldDB" id="A0A2X3Y1G8"/>
<keyword evidence="3 4" id="KW-0949">S-adenosyl-L-methionine</keyword>
<keyword evidence="8" id="KW-1185">Reference proteome</keyword>
<feature type="binding site" evidence="4">
    <location>
        <position position="312"/>
    </location>
    <ligand>
        <name>S-adenosyl-L-methionine</name>
        <dbReference type="ChEBI" id="CHEBI:59789"/>
    </ligand>
</feature>
<accession>A0A2X3Y1G8</accession>
<dbReference type="PROSITE" id="PS01230">
    <property type="entry name" value="TRMA_1"/>
    <property type="match status" value="1"/>
</dbReference>
<dbReference type="Gene3D" id="3.40.50.150">
    <property type="entry name" value="Vaccinia Virus protein VP39"/>
    <property type="match status" value="1"/>
</dbReference>
<protein>
    <submittedName>
        <fullName evidence="7">tRNA (Uracil-5-)-methyltransferase family protein</fullName>
        <ecNumber evidence="7">2.1.1.-</ecNumber>
        <ecNumber evidence="7">2.1.1.189</ecNumber>
    </submittedName>
</protein>
<dbReference type="PROSITE" id="PS50926">
    <property type="entry name" value="TRAM"/>
    <property type="match status" value="1"/>
</dbReference>
<proteinExistence type="inferred from homology"/>
<reference evidence="7 8" key="1">
    <citation type="submission" date="2018-06" db="EMBL/GenBank/DDBJ databases">
        <authorList>
            <consortium name="Pathogen Informatics"/>
            <person name="Doyle S."/>
        </authorList>
    </citation>
    <scope>NUCLEOTIDE SEQUENCE [LARGE SCALE GENOMIC DNA]</scope>
    <source>
        <strain evidence="7 8">NCTC12278</strain>
    </source>
</reference>
<dbReference type="KEGG" id="sfer:NCTC12278_01204"/>
<dbReference type="SUPFAM" id="SSF50249">
    <property type="entry name" value="Nucleic acid-binding proteins"/>
    <property type="match status" value="1"/>
</dbReference>
<dbReference type="Pfam" id="PF05958">
    <property type="entry name" value="tRNA_U5-meth_tr"/>
    <property type="match status" value="1"/>
</dbReference>
<dbReference type="Pfam" id="PF01938">
    <property type="entry name" value="TRAM"/>
    <property type="match status" value="1"/>
</dbReference>
<dbReference type="InterPro" id="IPR030390">
    <property type="entry name" value="MeTrfase_TrmA_AS"/>
</dbReference>
<dbReference type="Gene3D" id="2.40.50.140">
    <property type="entry name" value="Nucleic acid-binding proteins"/>
    <property type="match status" value="1"/>
</dbReference>
<feature type="active site" evidence="5">
    <location>
        <position position="408"/>
    </location>
</feature>
<dbReference type="InterPro" id="IPR029063">
    <property type="entry name" value="SAM-dependent_MTases_sf"/>
</dbReference>
<evidence type="ECO:0000256" key="4">
    <source>
        <dbReference type="PROSITE-ProRule" id="PRU01024"/>
    </source>
</evidence>
<evidence type="ECO:0000256" key="3">
    <source>
        <dbReference type="ARBA" id="ARBA00022691"/>
    </source>
</evidence>
<dbReference type="EC" id="2.1.1.-" evidence="7"/>
<dbReference type="FunFam" id="2.40.50.1070:FF:000003">
    <property type="entry name" value="23S rRNA (Uracil-5-)-methyltransferase RumA"/>
    <property type="match status" value="1"/>
</dbReference>
<dbReference type="NCBIfam" id="TIGR00479">
    <property type="entry name" value="rumA"/>
    <property type="match status" value="1"/>
</dbReference>
<evidence type="ECO:0000256" key="5">
    <source>
        <dbReference type="PROSITE-ProRule" id="PRU10015"/>
    </source>
</evidence>
<dbReference type="InterPro" id="IPR012340">
    <property type="entry name" value="NA-bd_OB-fold"/>
</dbReference>
<evidence type="ECO:0000259" key="6">
    <source>
        <dbReference type="PROSITE" id="PS50926"/>
    </source>
</evidence>
<feature type="binding site" evidence="4">
    <location>
        <position position="333"/>
    </location>
    <ligand>
        <name>S-adenosyl-L-methionine</name>
        <dbReference type="ChEBI" id="CHEBI:59789"/>
    </ligand>
</feature>
<dbReference type="InterPro" id="IPR010280">
    <property type="entry name" value="U5_MeTrfase_fam"/>
</dbReference>
<dbReference type="EC" id="2.1.1.189" evidence="7"/>
<dbReference type="FunFam" id="3.40.50.150:FF:000009">
    <property type="entry name" value="23S rRNA (Uracil(1939)-C(5))-methyltransferase RlmD"/>
    <property type="match status" value="1"/>
</dbReference>
<sequence length="452" mass="50854">MLEKNDIIPVEIIDLSHEGQGVAKVDGMVFFIENVLPGEKVQMRVLKSKKKMGYGKVEEYLVKSPHRNEDLDLAYLRTGIADLGHLAYSEQLLFKQKQVADSLYKTAGIEDVKVLETLGMSHPVAYRNKAQVPVRRIKGQLETGFFRKHSHDLMPISDYYIQHPEIDALINATRDLLRRFDLKPYDEKAQSGLIRNILVRRGHYSGELMLVLVTTRPKIFRIEQLIEELTGAFPMLKSVIQNINDRNTNTILGPDYRTLYGTETISDRLLGNTYAISAQSFYQVNTEMAELLYQTAIDFSDLKSDDIVIDAYSGIGTIGLSLARQVKHVYGVEVIARAVEDARTNAQNNGIANVTYVCATAEQAMADWVKAGIKPSLIIVDPPRKGLTESFIKASCQTAADRITYISCNPATMARDIKLYEELGYKLTKVQPVDLFPQTHHVEVVSLLEKSK</sequence>
<comment type="similarity">
    <text evidence="4">Belongs to the class I-like SAM-binding methyltransferase superfamily. RNA M5U methyltransferase family.</text>
</comment>
<dbReference type="STRING" id="1123303.GCA_000372425_00727"/>
<evidence type="ECO:0000313" key="8">
    <source>
        <dbReference type="Proteomes" id="UP000249495"/>
    </source>
</evidence>
<keyword evidence="2 4" id="KW-0808">Transferase</keyword>
<dbReference type="InterPro" id="IPR002792">
    <property type="entry name" value="TRAM_dom"/>
</dbReference>
<dbReference type="OrthoDB" id="9804590at2"/>
<keyword evidence="1 4" id="KW-0489">Methyltransferase</keyword>
<dbReference type="SUPFAM" id="SSF53335">
    <property type="entry name" value="S-adenosyl-L-methionine-dependent methyltransferases"/>
    <property type="match status" value="1"/>
</dbReference>
<dbReference type="GO" id="GO:0070475">
    <property type="term" value="P:rRNA base methylation"/>
    <property type="evidence" value="ECO:0007669"/>
    <property type="project" value="TreeGrafter"/>
</dbReference>
<dbReference type="PROSITE" id="PS51687">
    <property type="entry name" value="SAM_MT_RNA_M5U"/>
    <property type="match status" value="1"/>
</dbReference>
<name>A0A2X3Y1G8_9STRE</name>
<dbReference type="Proteomes" id="UP000249495">
    <property type="component" value="Chromosome 1"/>
</dbReference>
<feature type="binding site" evidence="4">
    <location>
        <position position="283"/>
    </location>
    <ligand>
        <name>S-adenosyl-L-methionine</name>
        <dbReference type="ChEBI" id="CHEBI:59789"/>
    </ligand>
</feature>
<dbReference type="RefSeq" id="WP_018030057.1">
    <property type="nucleotide sequence ID" value="NZ_LS483343.1"/>
</dbReference>
<dbReference type="PANTHER" id="PTHR11061:SF30">
    <property type="entry name" value="TRNA (URACIL(54)-C(5))-METHYLTRANSFERASE"/>
    <property type="match status" value="1"/>
</dbReference>
<dbReference type="PANTHER" id="PTHR11061">
    <property type="entry name" value="RNA M5U METHYLTRANSFERASE"/>
    <property type="match status" value="1"/>
</dbReference>
<organism evidence="7 8">
    <name type="scientific">Streptococcus ferus</name>
    <dbReference type="NCBI Taxonomy" id="1345"/>
    <lineage>
        <taxon>Bacteria</taxon>
        <taxon>Bacillati</taxon>
        <taxon>Bacillota</taxon>
        <taxon>Bacilli</taxon>
        <taxon>Lactobacillales</taxon>
        <taxon>Streptococcaceae</taxon>
        <taxon>Streptococcus</taxon>
    </lineage>
</organism>